<proteinExistence type="predicted"/>
<evidence type="ECO:0000256" key="3">
    <source>
        <dbReference type="ARBA" id="ARBA00022840"/>
    </source>
</evidence>
<dbReference type="PROSITE" id="PS50893">
    <property type="entry name" value="ABC_TRANSPORTER_2"/>
    <property type="match status" value="1"/>
</dbReference>
<gene>
    <name evidence="6" type="ORF">ACFQ38_05965</name>
</gene>
<reference evidence="7" key="1">
    <citation type="journal article" date="2019" name="Int. J. Syst. Evol. Microbiol.">
        <title>The Global Catalogue of Microorganisms (GCM) 10K type strain sequencing project: providing services to taxonomists for standard genome sequencing and annotation.</title>
        <authorList>
            <consortium name="The Broad Institute Genomics Platform"/>
            <consortium name="The Broad Institute Genome Sequencing Center for Infectious Disease"/>
            <person name="Wu L."/>
            <person name="Ma J."/>
        </authorList>
    </citation>
    <scope>NUCLEOTIDE SEQUENCE [LARGE SCALE GENOMIC DNA]</scope>
    <source>
        <strain evidence="7">CCUG 53915</strain>
    </source>
</reference>
<dbReference type="InterPro" id="IPR003593">
    <property type="entry name" value="AAA+_ATPase"/>
</dbReference>
<organism evidence="6 7">
    <name type="scientific">Sporosarcina contaminans</name>
    <dbReference type="NCBI Taxonomy" id="633403"/>
    <lineage>
        <taxon>Bacteria</taxon>
        <taxon>Bacillati</taxon>
        <taxon>Bacillota</taxon>
        <taxon>Bacilli</taxon>
        <taxon>Bacillales</taxon>
        <taxon>Caryophanaceae</taxon>
        <taxon>Sporosarcina</taxon>
    </lineage>
</organism>
<evidence type="ECO:0000256" key="4">
    <source>
        <dbReference type="ARBA" id="ARBA00022967"/>
    </source>
</evidence>
<comment type="caution">
    <text evidence="6">The sequence shown here is derived from an EMBL/GenBank/DDBJ whole genome shotgun (WGS) entry which is preliminary data.</text>
</comment>
<evidence type="ECO:0000313" key="7">
    <source>
        <dbReference type="Proteomes" id="UP001597231"/>
    </source>
</evidence>
<name>A0ABW3TZ55_9BACL</name>
<evidence type="ECO:0000256" key="1">
    <source>
        <dbReference type="ARBA" id="ARBA00022448"/>
    </source>
</evidence>
<dbReference type="PANTHER" id="PTHR42794:SF1">
    <property type="entry name" value="HEMIN IMPORT ATP-BINDING PROTEIN HMUV"/>
    <property type="match status" value="1"/>
</dbReference>
<keyword evidence="3 6" id="KW-0067">ATP-binding</keyword>
<dbReference type="Pfam" id="PF00005">
    <property type="entry name" value="ABC_tran"/>
    <property type="match status" value="1"/>
</dbReference>
<sequence>MITVEHLTGGYGKKPIIRDLQFEIRKGEFFALLGPNGSGKSTIFKLITGQLPITSGSILIDGKPMSQLTKLEKARKVAVLAQESQVTFDFTVEEIVSLGRYPHQTGLFKRLSPEDKQVIEDVMHMTRIEQFRSFQFRTLSGGEKQRVLLAKALAQQPEVLLLDEPTNHLDIKHTFQILTMLKKWQRSKDLTIFAILHDLNVASLYADRVALLHKGNFLEVGDVNILRKENQLKKVYEVDVKTQAHPVVAKPQLLMTPMFEETDASVALIESFFVDRKEDHLIVHFTEPLRTISNAAIGSGIQWFKHFCLMNQPSAHTSREQLKTMLEKYGIPPEQASIVICSGNLNDAFIMERQLNGVDILLITAFDEAVHLLLFIDAPLDDRTLFDFYMAATEAKAAAFQRAGIPLETDRQDSLVIAANLQHSLPGEAIESISRGQIGQLILSEMTETLLQKVGK</sequence>
<dbReference type="SMART" id="SM00382">
    <property type="entry name" value="AAA"/>
    <property type="match status" value="1"/>
</dbReference>
<keyword evidence="2" id="KW-0547">Nucleotide-binding</keyword>
<feature type="domain" description="ABC transporter" evidence="5">
    <location>
        <begin position="2"/>
        <end position="239"/>
    </location>
</feature>
<dbReference type="InterPro" id="IPR017871">
    <property type="entry name" value="ABC_transporter-like_CS"/>
</dbReference>
<dbReference type="Proteomes" id="UP001597231">
    <property type="component" value="Unassembled WGS sequence"/>
</dbReference>
<dbReference type="RefSeq" id="WP_336824625.1">
    <property type="nucleotide sequence ID" value="NZ_JBHTLT010000028.1"/>
</dbReference>
<keyword evidence="7" id="KW-1185">Reference proteome</keyword>
<dbReference type="InterPro" id="IPR003439">
    <property type="entry name" value="ABC_transporter-like_ATP-bd"/>
</dbReference>
<protein>
    <submittedName>
        <fullName evidence="6">ATP-binding cassette domain-containing protein</fullName>
    </submittedName>
</protein>
<dbReference type="EMBL" id="JBHTLT010000028">
    <property type="protein sequence ID" value="MFD1204657.1"/>
    <property type="molecule type" value="Genomic_DNA"/>
</dbReference>
<dbReference type="Gene3D" id="3.40.50.300">
    <property type="entry name" value="P-loop containing nucleotide triphosphate hydrolases"/>
    <property type="match status" value="1"/>
</dbReference>
<keyword evidence="4" id="KW-1278">Translocase</keyword>
<evidence type="ECO:0000259" key="5">
    <source>
        <dbReference type="PROSITE" id="PS50893"/>
    </source>
</evidence>
<dbReference type="PROSITE" id="PS00211">
    <property type="entry name" value="ABC_TRANSPORTER_1"/>
    <property type="match status" value="1"/>
</dbReference>
<evidence type="ECO:0000256" key="2">
    <source>
        <dbReference type="ARBA" id="ARBA00022741"/>
    </source>
</evidence>
<evidence type="ECO:0000313" key="6">
    <source>
        <dbReference type="EMBL" id="MFD1204657.1"/>
    </source>
</evidence>
<dbReference type="SUPFAM" id="SSF52540">
    <property type="entry name" value="P-loop containing nucleoside triphosphate hydrolases"/>
    <property type="match status" value="1"/>
</dbReference>
<dbReference type="InterPro" id="IPR027417">
    <property type="entry name" value="P-loop_NTPase"/>
</dbReference>
<dbReference type="GO" id="GO:0005524">
    <property type="term" value="F:ATP binding"/>
    <property type="evidence" value="ECO:0007669"/>
    <property type="project" value="UniProtKB-KW"/>
</dbReference>
<accession>A0ABW3TZ55</accession>
<dbReference type="PANTHER" id="PTHR42794">
    <property type="entry name" value="HEMIN IMPORT ATP-BINDING PROTEIN HMUV"/>
    <property type="match status" value="1"/>
</dbReference>
<keyword evidence="1" id="KW-0813">Transport</keyword>